<name>A0AAJ0PGJ4_9PSED</name>
<evidence type="ECO:0000313" key="3">
    <source>
        <dbReference type="Proteomes" id="UP000071644"/>
    </source>
</evidence>
<dbReference type="Gene3D" id="2.160.20.160">
    <property type="match status" value="1"/>
</dbReference>
<evidence type="ECO:0000256" key="1">
    <source>
        <dbReference type="SAM" id="MobiDB-lite"/>
    </source>
</evidence>
<accession>A0AAJ0PGJ4</accession>
<proteinExistence type="predicted"/>
<sequence length="395" mass="42676">MPQANLVVYTPAGLVEQHVLPYQDQAFIIAREDQIVRVQALRPRVTLSVEAHASGVMLRSSGLRYELALMGDDILHVRTGSGDDRVHVAIAVANQVVLETGDGNDIIKVEGVATADSTAVGRVMIDAGPGNDLIETTRLQQVEIDAGAGNDTVHSGATHAFIYAGEGEDIVKVVEGRAVIEALDGHNRLTTGMLDDRLYGDARAITPEGGFTAPVLYDLTQTTLPADYLKTFLVQGEAHYIEKVNRQLNLLRASPTASVLLHDLVTNGARVIISSIEALDNADADYDPGQGDPTIRNGKRGARALNCRIGYNPLAQRPDTPSVVMLYHELCHVWNFVTGSVTDEPERQAVGLEAGLQGFDYDDDPVTPPDTSNPFPFNENALRLELGLPARQTYP</sequence>
<evidence type="ECO:0008006" key="4">
    <source>
        <dbReference type="Google" id="ProtNLM"/>
    </source>
</evidence>
<comment type="caution">
    <text evidence="2">The sequence shown here is derived from an EMBL/GenBank/DDBJ whole genome shotgun (WGS) entry which is preliminary data.</text>
</comment>
<gene>
    <name evidence="2" type="ORF">NS96R_04175</name>
</gene>
<dbReference type="AlphaFoldDB" id="A0AAJ0PGJ4"/>
<feature type="region of interest" description="Disordered" evidence="1">
    <location>
        <begin position="357"/>
        <end position="378"/>
    </location>
</feature>
<dbReference type="SUPFAM" id="SSF51120">
    <property type="entry name" value="beta-Roll"/>
    <property type="match status" value="1"/>
</dbReference>
<dbReference type="InterPro" id="IPR011049">
    <property type="entry name" value="Serralysin-like_metalloprot_C"/>
</dbReference>
<dbReference type="EMBL" id="LDSN01000008">
    <property type="protein sequence ID" value="KTT19567.1"/>
    <property type="molecule type" value="Genomic_DNA"/>
</dbReference>
<evidence type="ECO:0000313" key="2">
    <source>
        <dbReference type="EMBL" id="KTT19567.1"/>
    </source>
</evidence>
<reference evidence="2 3" key="1">
    <citation type="journal article" date="2016" name="Front. Microbiol.">
        <title>Genomic Resource of Rice Seed Associated Bacteria.</title>
        <authorList>
            <person name="Midha S."/>
            <person name="Bansal K."/>
            <person name="Sharma S."/>
            <person name="Kumar N."/>
            <person name="Patil P.P."/>
            <person name="Chaudhry V."/>
            <person name="Patil P.B."/>
        </authorList>
    </citation>
    <scope>NUCLEOTIDE SEQUENCE [LARGE SCALE GENOMIC DNA]</scope>
    <source>
        <strain evidence="2 3">NS96</strain>
    </source>
</reference>
<dbReference type="Proteomes" id="UP000071644">
    <property type="component" value="Unassembled WGS sequence"/>
</dbReference>
<dbReference type="InterPro" id="IPR028208">
    <property type="entry name" value="Effector_pro_NleD-like"/>
</dbReference>
<organism evidence="2 3">
    <name type="scientific">Pseudomonas parafulva</name>
    <dbReference type="NCBI Taxonomy" id="157782"/>
    <lineage>
        <taxon>Bacteria</taxon>
        <taxon>Pseudomonadati</taxon>
        <taxon>Pseudomonadota</taxon>
        <taxon>Gammaproteobacteria</taxon>
        <taxon>Pseudomonadales</taxon>
        <taxon>Pseudomonadaceae</taxon>
        <taxon>Pseudomonas</taxon>
    </lineage>
</organism>
<protein>
    <recommendedName>
        <fullName evidence="4">Hemolysin</fullName>
    </recommendedName>
</protein>
<dbReference type="RefSeq" id="WP_058637617.1">
    <property type="nucleotide sequence ID" value="NZ_LDSN01000008.1"/>
</dbReference>
<dbReference type="Pfam" id="PF14891">
    <property type="entry name" value="Peptidase_M91"/>
    <property type="match status" value="1"/>
</dbReference>